<dbReference type="Proteomes" id="UP000003490">
    <property type="component" value="Unassembled WGS sequence"/>
</dbReference>
<accession>A7VQP8</accession>
<keyword evidence="1" id="KW-1133">Transmembrane helix</keyword>
<evidence type="ECO:0000313" key="2">
    <source>
        <dbReference type="EMBL" id="EDO62020.1"/>
    </source>
</evidence>
<dbReference type="HOGENOM" id="CLU_2933147_0_0_9"/>
<keyword evidence="1" id="KW-0812">Transmembrane</keyword>
<proteinExistence type="predicted"/>
<comment type="caution">
    <text evidence="2">The sequence shown here is derived from an EMBL/GenBank/DDBJ whole genome shotgun (WGS) entry which is preliminary data.</text>
</comment>
<evidence type="ECO:0000256" key="1">
    <source>
        <dbReference type="SAM" id="Phobius"/>
    </source>
</evidence>
<evidence type="ECO:0000313" key="3">
    <source>
        <dbReference type="Proteomes" id="UP000003490"/>
    </source>
</evidence>
<gene>
    <name evidence="2" type="ORF">CLOLEP_00878</name>
</gene>
<sequence>MQACPSFFLTVIFLACYKSAGISAITFLPLLYVHMDRSQWPLFYNRQYFNKEFSGADVQQ</sequence>
<reference evidence="2 3" key="1">
    <citation type="submission" date="2007-08" db="EMBL/GenBank/DDBJ databases">
        <title>Draft genome sequence of Clostridium leptum (DSM 753).</title>
        <authorList>
            <person name="Sudarsanam P."/>
            <person name="Ley R."/>
            <person name="Guruge J."/>
            <person name="Turnbaugh P.J."/>
            <person name="Mahowald M."/>
            <person name="Liep D."/>
            <person name="Gordon J."/>
        </authorList>
    </citation>
    <scope>NUCLEOTIDE SEQUENCE [LARGE SCALE GENOMIC DNA]</scope>
    <source>
        <strain evidence="2 3">DSM 753</strain>
    </source>
</reference>
<dbReference type="AlphaFoldDB" id="A7VQP8"/>
<protein>
    <submittedName>
        <fullName evidence="2">Uncharacterized protein</fullName>
    </submittedName>
</protein>
<keyword evidence="1" id="KW-0472">Membrane</keyword>
<organism evidence="2 3">
    <name type="scientific">[Clostridium] leptum DSM 753</name>
    <dbReference type="NCBI Taxonomy" id="428125"/>
    <lineage>
        <taxon>Bacteria</taxon>
        <taxon>Bacillati</taxon>
        <taxon>Bacillota</taxon>
        <taxon>Clostridia</taxon>
        <taxon>Eubacteriales</taxon>
        <taxon>Oscillospiraceae</taxon>
        <taxon>Oscillospiraceae incertae sedis</taxon>
    </lineage>
</organism>
<reference evidence="2 3" key="2">
    <citation type="submission" date="2007-08" db="EMBL/GenBank/DDBJ databases">
        <authorList>
            <person name="Fulton L."/>
            <person name="Clifton S."/>
            <person name="Fulton B."/>
            <person name="Xu J."/>
            <person name="Minx P."/>
            <person name="Pepin K.H."/>
            <person name="Johnson M."/>
            <person name="Thiruvilangam P."/>
            <person name="Bhonagiri V."/>
            <person name="Nash W.E."/>
            <person name="Wang C."/>
            <person name="Mardis E.R."/>
            <person name="Wilson R.K."/>
        </authorList>
    </citation>
    <scope>NUCLEOTIDE SEQUENCE [LARGE SCALE GENOMIC DNA]</scope>
    <source>
        <strain evidence="2 3">DSM 753</strain>
    </source>
</reference>
<dbReference type="EMBL" id="ABCB02000016">
    <property type="protein sequence ID" value="EDO62020.1"/>
    <property type="molecule type" value="Genomic_DNA"/>
</dbReference>
<name>A7VQP8_9FIRM</name>
<feature type="transmembrane region" description="Helical" evidence="1">
    <location>
        <begin position="6"/>
        <end position="33"/>
    </location>
</feature>